<comment type="similarity">
    <text evidence="1">Belongs to the glycosyltransferase 20 family.</text>
</comment>
<dbReference type="SFLD" id="SFLDG01141">
    <property type="entry name" value="C2.B.1:_Sucrose_Phosphatase_Li"/>
    <property type="match status" value="1"/>
</dbReference>
<dbReference type="NCBIfam" id="TIGR01484">
    <property type="entry name" value="HAD-SF-IIB"/>
    <property type="match status" value="1"/>
</dbReference>
<dbReference type="Pfam" id="PF00982">
    <property type="entry name" value="Glyco_transf_20"/>
    <property type="match status" value="1"/>
</dbReference>
<dbReference type="InterPro" id="IPR001830">
    <property type="entry name" value="Glyco_trans_20"/>
</dbReference>
<protein>
    <submittedName>
        <fullName evidence="3">Trehalose-6-phosphate synthase</fullName>
    </submittedName>
</protein>
<dbReference type="Gene3D" id="3.90.1070.10">
    <property type="match status" value="1"/>
</dbReference>
<evidence type="ECO:0000259" key="2">
    <source>
        <dbReference type="Pfam" id="PF05116"/>
    </source>
</evidence>
<dbReference type="SUPFAM" id="SSF53756">
    <property type="entry name" value="UDP-Glycosyltransferase/glycogen phosphorylase"/>
    <property type="match status" value="1"/>
</dbReference>
<dbReference type="InterPro" id="IPR006380">
    <property type="entry name" value="SPP-like_dom"/>
</dbReference>
<dbReference type="SFLD" id="SFLDG01140">
    <property type="entry name" value="C2.B:_Phosphomannomutase_and_P"/>
    <property type="match status" value="1"/>
</dbReference>
<proteinExistence type="inferred from homology"/>
<dbReference type="GO" id="GO:0005992">
    <property type="term" value="P:trehalose biosynthetic process"/>
    <property type="evidence" value="ECO:0007669"/>
    <property type="project" value="InterPro"/>
</dbReference>
<evidence type="ECO:0000313" key="4">
    <source>
        <dbReference type="Proteomes" id="UP000288351"/>
    </source>
</evidence>
<dbReference type="InterPro" id="IPR006379">
    <property type="entry name" value="HAD-SF_hydro_IIB"/>
</dbReference>
<dbReference type="GO" id="GO:0003825">
    <property type="term" value="F:alpha,alpha-trehalose-phosphate synthase (UDP-forming) activity"/>
    <property type="evidence" value="ECO:0007669"/>
    <property type="project" value="TreeGrafter"/>
</dbReference>
<dbReference type="Proteomes" id="UP000288351">
    <property type="component" value="Unassembled WGS sequence"/>
</dbReference>
<feature type="domain" description="Sucrose phosphatase-like" evidence="2">
    <location>
        <begin position="20"/>
        <end position="250"/>
    </location>
</feature>
<comment type="caution">
    <text evidence="3">The sequence shown here is derived from an EMBL/GenBank/DDBJ whole genome shotgun (WGS) entry which is preliminary data.</text>
</comment>
<dbReference type="PANTHER" id="PTHR10788">
    <property type="entry name" value="TREHALOSE-6-PHOSPHATE SYNTHASE"/>
    <property type="match status" value="1"/>
</dbReference>
<evidence type="ECO:0000256" key="1">
    <source>
        <dbReference type="ARBA" id="ARBA00008799"/>
    </source>
</evidence>
<dbReference type="GO" id="GO:0016791">
    <property type="term" value="F:phosphatase activity"/>
    <property type="evidence" value="ECO:0007669"/>
    <property type="project" value="UniProtKB-ARBA"/>
</dbReference>
<dbReference type="SUPFAM" id="SSF56784">
    <property type="entry name" value="HAD-like"/>
    <property type="match status" value="1"/>
</dbReference>
<organism evidence="3 4">
    <name type="scientific">Streptomyces noursei</name>
    <name type="common">Streptomyces albulus</name>
    <dbReference type="NCBI Taxonomy" id="1971"/>
    <lineage>
        <taxon>Bacteria</taxon>
        <taxon>Bacillati</taxon>
        <taxon>Actinomycetota</taxon>
        <taxon>Actinomycetes</taxon>
        <taxon>Kitasatosporales</taxon>
        <taxon>Streptomycetaceae</taxon>
        <taxon>Streptomyces</taxon>
    </lineage>
</organism>
<sequence length="717" mass="77179">MSERTWDDAVVARPPSPELRVLVTDLDGTLLGGDRAARQRLRRALDRHPEITVVFATGRGLPSIRTRLARDPLLPRPRWIIADVGASVIDAAGMAHVDALEAELRTGWPGAERVRAALRPFTALVHQDGVPQDGRCSFFLAPEHLSPEITAAVARLGCSWTYSAGRFFDVLPPHAGKGQALQRLADKLQWPASGLLVAGDSLNDLSLFQLGAHGVIMGNAEPALLDQVPHSELVHRPPLEGAAAILDALERVGWVRPPRSVVVGYHRPPVHWSQGRWRRPVSPNGILPTLTSVLGDATGGLDATWAAALVEEAPGAPGPHGSAPATGLPLALLPVTPERWAGYFHGACKETLWPALMSQPQLIRRAPSHWADYEAVNAAFARHLDAHAADGATVWLHDYNLWLVPGLLSARRPDLRIGLFHHTPFPSPDVFRRLPDAEQLIGSLARLDWAGFHTAAFADNFRRLLAGSGPVPRTGVHPLGIDRTTVSVLARERVGAGAARRTAGASSRLVLSVERLDYAKAPVHKVRAVDALLEREPRWRGRLRFRLVCPPPEPGIHAYDATRTALEAAVAAVNDRWRKGGWEPVDYLPQALPFPQVVDEYLAADVFWVTSVADGMNLAAKEYVTARAATGRPGALVLSRHAGAAEQLAAAALLTDPHSPRDLVDTLHRALSLTAGQRTAHTAALAALLGDHSPADWARTIVAEIRGPVAGPAADTG</sequence>
<dbReference type="PANTHER" id="PTHR10788:SF106">
    <property type="entry name" value="BCDNA.GH08860"/>
    <property type="match status" value="1"/>
</dbReference>
<dbReference type="EMBL" id="BHXC01000006">
    <property type="protein sequence ID" value="GCB88503.1"/>
    <property type="molecule type" value="Genomic_DNA"/>
</dbReference>
<dbReference type="RefSeq" id="WP_016573218.1">
    <property type="nucleotide sequence ID" value="NZ_BHXC01000006.1"/>
</dbReference>
<dbReference type="Pfam" id="PF05116">
    <property type="entry name" value="S6PP"/>
    <property type="match status" value="1"/>
</dbReference>
<evidence type="ECO:0000313" key="3">
    <source>
        <dbReference type="EMBL" id="GCB88503.1"/>
    </source>
</evidence>
<dbReference type="AlphaFoldDB" id="A0A401QT59"/>
<accession>A0A401QT59</accession>
<dbReference type="Gene3D" id="3.40.50.2000">
    <property type="entry name" value="Glycogen Phosphorylase B"/>
    <property type="match status" value="2"/>
</dbReference>
<reference evidence="3 4" key="1">
    <citation type="journal article" date="2019" name="Microbiol. Resour. Announc.">
        <title>Draft Genome Sequence of the Most Traditional epsilon-Poly-l-Lysine Producer, Streptomyces albulus NBRC14147.</title>
        <authorList>
            <person name="Yamanaka K."/>
            <person name="Hamano Y."/>
        </authorList>
    </citation>
    <scope>NUCLEOTIDE SEQUENCE [LARGE SCALE GENOMIC DNA]</scope>
    <source>
        <strain evidence="3 4">NBRC 14147</strain>
    </source>
</reference>
<gene>
    <name evidence="3" type="ORF">SALB_01174</name>
</gene>
<dbReference type="InterPro" id="IPR023214">
    <property type="entry name" value="HAD_sf"/>
</dbReference>
<dbReference type="Gene3D" id="3.40.50.1000">
    <property type="entry name" value="HAD superfamily/HAD-like"/>
    <property type="match status" value="1"/>
</dbReference>
<dbReference type="SFLD" id="SFLDS00003">
    <property type="entry name" value="Haloacid_Dehalogenase"/>
    <property type="match status" value="1"/>
</dbReference>
<dbReference type="InterPro" id="IPR036412">
    <property type="entry name" value="HAD-like_sf"/>
</dbReference>
<name>A0A401QT59_STRNR</name>